<evidence type="ECO:0000256" key="3">
    <source>
        <dbReference type="PROSITE-ProRule" id="PRU00497"/>
    </source>
</evidence>
<dbReference type="PROSITE" id="PS00233">
    <property type="entry name" value="CHIT_BIND_RR_1"/>
    <property type="match status" value="1"/>
</dbReference>
<organism evidence="4 5">
    <name type="scientific">Iphiclides podalirius</name>
    <name type="common">scarce swallowtail</name>
    <dbReference type="NCBI Taxonomy" id="110791"/>
    <lineage>
        <taxon>Eukaryota</taxon>
        <taxon>Metazoa</taxon>
        <taxon>Ecdysozoa</taxon>
        <taxon>Arthropoda</taxon>
        <taxon>Hexapoda</taxon>
        <taxon>Insecta</taxon>
        <taxon>Pterygota</taxon>
        <taxon>Neoptera</taxon>
        <taxon>Endopterygota</taxon>
        <taxon>Lepidoptera</taxon>
        <taxon>Glossata</taxon>
        <taxon>Ditrysia</taxon>
        <taxon>Papilionoidea</taxon>
        <taxon>Papilionidae</taxon>
        <taxon>Papilioninae</taxon>
        <taxon>Iphiclides</taxon>
    </lineage>
</organism>
<reference evidence="4" key="1">
    <citation type="submission" date="2022-03" db="EMBL/GenBank/DDBJ databases">
        <authorList>
            <person name="Martin H S."/>
        </authorList>
    </citation>
    <scope>NUCLEOTIDE SEQUENCE</scope>
</reference>
<dbReference type="PROSITE" id="PS51155">
    <property type="entry name" value="CHIT_BIND_RR_2"/>
    <property type="match status" value="1"/>
</dbReference>
<dbReference type="Pfam" id="PF00379">
    <property type="entry name" value="Chitin_bind_4"/>
    <property type="match status" value="1"/>
</dbReference>
<name>A0ABN8IFE2_9NEOP</name>
<protein>
    <submittedName>
        <fullName evidence="4">Uncharacterized protein</fullName>
    </submittedName>
</protein>
<dbReference type="PANTHER" id="PTHR12236">
    <property type="entry name" value="STRUCTURAL CONTITUENT OF CUTICLE"/>
    <property type="match status" value="1"/>
</dbReference>
<keyword evidence="5" id="KW-1185">Reference proteome</keyword>
<accession>A0ABN8IFE2</accession>
<evidence type="ECO:0000256" key="1">
    <source>
        <dbReference type="ARBA" id="ARBA00022460"/>
    </source>
</evidence>
<dbReference type="InterPro" id="IPR051217">
    <property type="entry name" value="Insect_Cuticle_Struc_Prot"/>
</dbReference>
<dbReference type="Proteomes" id="UP000837857">
    <property type="component" value="Chromosome 21"/>
</dbReference>
<sequence length="185" mass="20417">MLRALLCDNTGEVRNAEHSSERWLINTTAGAIAWAIKTKTNRRAGLQDAEGVAMRVRRPSGGDAKNLHEVRQGGIVRGSYSLIDPDGTRRTVKYTAGPRIGFKAVVHNEPANVQVPSDGYRPPPAFIGRLSPIHFHKLYPSATYLPTTKTNPVFFTPGNNVRPNKPALKDGEYFVANKGYHTNRI</sequence>
<proteinExistence type="predicted"/>
<keyword evidence="2" id="KW-0732">Signal</keyword>
<gene>
    <name evidence="4" type="ORF">IPOD504_LOCUS8652</name>
</gene>
<dbReference type="InterPro" id="IPR031311">
    <property type="entry name" value="CHIT_BIND_RR_consensus"/>
</dbReference>
<dbReference type="EMBL" id="OW152833">
    <property type="protein sequence ID" value="CAH2054507.1"/>
    <property type="molecule type" value="Genomic_DNA"/>
</dbReference>
<evidence type="ECO:0000313" key="5">
    <source>
        <dbReference type="Proteomes" id="UP000837857"/>
    </source>
</evidence>
<evidence type="ECO:0000256" key="2">
    <source>
        <dbReference type="ARBA" id="ARBA00022729"/>
    </source>
</evidence>
<feature type="non-terminal residue" evidence="4">
    <location>
        <position position="185"/>
    </location>
</feature>
<dbReference type="PANTHER" id="PTHR12236:SF95">
    <property type="entry name" value="CUTICULAR PROTEIN 76BD, ISOFORM C-RELATED"/>
    <property type="match status" value="1"/>
</dbReference>
<evidence type="ECO:0000313" key="4">
    <source>
        <dbReference type="EMBL" id="CAH2054507.1"/>
    </source>
</evidence>
<keyword evidence="1 3" id="KW-0193">Cuticle</keyword>
<dbReference type="InterPro" id="IPR000618">
    <property type="entry name" value="Insect_cuticle"/>
</dbReference>